<dbReference type="CDD" id="cd09272">
    <property type="entry name" value="RNase_HI_RT_Ty1"/>
    <property type="match status" value="1"/>
</dbReference>
<dbReference type="Pfam" id="PF25597">
    <property type="entry name" value="SH3_retrovirus"/>
    <property type="match status" value="1"/>
</dbReference>
<feature type="region of interest" description="Disordered" evidence="1">
    <location>
        <begin position="405"/>
        <end position="424"/>
    </location>
</feature>
<dbReference type="SUPFAM" id="SSF56672">
    <property type="entry name" value="DNA/RNA polymerases"/>
    <property type="match status" value="1"/>
</dbReference>
<evidence type="ECO:0000259" key="3">
    <source>
        <dbReference type="Pfam" id="PF13976"/>
    </source>
</evidence>
<dbReference type="InterPro" id="IPR043502">
    <property type="entry name" value="DNA/RNA_pol_sf"/>
</dbReference>
<proteinExistence type="predicted"/>
<dbReference type="Proteomes" id="UP001151760">
    <property type="component" value="Unassembled WGS sequence"/>
</dbReference>
<feature type="compositionally biased region" description="Polar residues" evidence="1">
    <location>
        <begin position="346"/>
        <end position="361"/>
    </location>
</feature>
<gene>
    <name evidence="5" type="ORF">Tco_0772170</name>
</gene>
<dbReference type="InterPro" id="IPR013103">
    <property type="entry name" value="RVT_2"/>
</dbReference>
<dbReference type="Pfam" id="PF13976">
    <property type="entry name" value="gag_pre-integrs"/>
    <property type="match status" value="1"/>
</dbReference>
<feature type="region of interest" description="Disordered" evidence="1">
    <location>
        <begin position="323"/>
        <end position="386"/>
    </location>
</feature>
<dbReference type="InterPro" id="IPR025724">
    <property type="entry name" value="GAG-pre-integrase_dom"/>
</dbReference>
<dbReference type="EMBL" id="BQNB010011357">
    <property type="protein sequence ID" value="GJS89534.1"/>
    <property type="molecule type" value="Genomic_DNA"/>
</dbReference>
<feature type="compositionally biased region" description="Polar residues" evidence="1">
    <location>
        <begin position="323"/>
        <end position="334"/>
    </location>
</feature>
<protein>
    <submittedName>
        <fullName evidence="5">Retrovirus-related pol polyprotein from transposon TNT 1-94</fullName>
    </submittedName>
</protein>
<feature type="domain" description="Retroviral polymerase SH3-like" evidence="4">
    <location>
        <begin position="231"/>
        <end position="291"/>
    </location>
</feature>
<organism evidence="5 6">
    <name type="scientific">Tanacetum coccineum</name>
    <dbReference type="NCBI Taxonomy" id="301880"/>
    <lineage>
        <taxon>Eukaryota</taxon>
        <taxon>Viridiplantae</taxon>
        <taxon>Streptophyta</taxon>
        <taxon>Embryophyta</taxon>
        <taxon>Tracheophyta</taxon>
        <taxon>Spermatophyta</taxon>
        <taxon>Magnoliopsida</taxon>
        <taxon>eudicotyledons</taxon>
        <taxon>Gunneridae</taxon>
        <taxon>Pentapetalae</taxon>
        <taxon>asterids</taxon>
        <taxon>campanulids</taxon>
        <taxon>Asterales</taxon>
        <taxon>Asteraceae</taxon>
        <taxon>Asteroideae</taxon>
        <taxon>Anthemideae</taxon>
        <taxon>Anthemidinae</taxon>
        <taxon>Tanacetum</taxon>
    </lineage>
</organism>
<dbReference type="Pfam" id="PF07727">
    <property type="entry name" value="RVT_2"/>
    <property type="match status" value="1"/>
</dbReference>
<evidence type="ECO:0000313" key="6">
    <source>
        <dbReference type="Proteomes" id="UP001151760"/>
    </source>
</evidence>
<evidence type="ECO:0000256" key="1">
    <source>
        <dbReference type="SAM" id="MobiDB-lite"/>
    </source>
</evidence>
<feature type="domain" description="Reverse transcriptase Ty1/copia-type" evidence="2">
    <location>
        <begin position="482"/>
        <end position="725"/>
    </location>
</feature>
<evidence type="ECO:0000259" key="2">
    <source>
        <dbReference type="Pfam" id="PF07727"/>
    </source>
</evidence>
<name>A0ABQ4ZH62_9ASTR</name>
<feature type="region of interest" description="Disordered" evidence="1">
    <location>
        <begin position="1"/>
        <end position="64"/>
    </location>
</feature>
<accession>A0ABQ4ZH62</accession>
<keyword evidence="6" id="KW-1185">Reference proteome</keyword>
<comment type="caution">
    <text evidence="5">The sequence shown here is derived from an EMBL/GenBank/DDBJ whole genome shotgun (WGS) entry which is preliminary data.</text>
</comment>
<evidence type="ECO:0000313" key="5">
    <source>
        <dbReference type="EMBL" id="GJS89534.1"/>
    </source>
</evidence>
<sequence length="948" mass="107947">MAIKQRVTRGPRKINHLLPLPPIPGTPPKIATIDDQKEDSEGQQQRSEKKGRRASRSKDIRTGRIIGRGTERNGLYYVDEVVQSGTVMLARGTTEREAWLWHRRLGHPSISYLHTLFPDLFPLNKPNENIFSIQRYSSIKHLFPITRKQTVLLTEKTALLLDMKRDTQMTRALIIESHVPKSFWPEALATATYLINRLPTKILKMKTPLETLSEYTTIPQPLTLQPKVFGCTVFVHIPKSYRDKLDPCAEKCVFVGYGVNQKGYRCYSPKTHRLFTSMNCDFLETQYYYSPQHSGQGEEQGDPLSWLSYTSAAIIGNKIQNHSTTSAEAPNISATPEHPVPDMISEVSSSQPNNLDNSQPDNLDENNADDIRDPTLDENNADDIRDPTSEIVQEHEEEVPRKYVLPPRSNRGVPPKRYSPEKTTRGAKYPMANIAEGNLSNNAKAFAVSLCLEEIPSSIEQALKSEKWKNAIDDEMKALKKNETWDQCALPQGKKVVGCRWIFTVKYKPDGTVERYKARLVAKGYTQTYGIDYSETFSPVAKMDTIRVLLSVASNQGWSLHQFDVKNAFLHGELKEEVYMEAPPGFSKHFKPGEACRLKKSLYGLKQSPRAWFGRFTLAMKRYGFKQSNSDHTLFLKNRKNRVTCLIIYVDDMVITGNDEEEIKRLKEGLFTEFEMKDLGNLKYFLGIEVLRSPKGIFICQKKYILDLLAEIRMINCKPADTPMMVNQKLFIEKKAKLADKNRYQRLVGKLIYLSHTRPDITYAVGVVSRFMHQPQVAHMNAVLRIVRYLKGTAGHGVLFRSNGHLNIQMYTYADWAGDKGTRRSTSGYFSLVGARGLAEALWIRKLISEIGSPPRGITQIICDNKAAIQISENPVQHDMTKHVEVDRHFIKEKLEARIIELPFVKSSDQLADILTKAVGTDIFHKCLSKLNFGNPTIQLEGECWKRK</sequence>
<evidence type="ECO:0000259" key="4">
    <source>
        <dbReference type="Pfam" id="PF25597"/>
    </source>
</evidence>
<feature type="compositionally biased region" description="Basic residues" evidence="1">
    <location>
        <begin position="1"/>
        <end position="15"/>
    </location>
</feature>
<dbReference type="PANTHER" id="PTHR11439">
    <property type="entry name" value="GAG-POL-RELATED RETROTRANSPOSON"/>
    <property type="match status" value="1"/>
</dbReference>
<feature type="domain" description="GAG-pre-integrase" evidence="3">
    <location>
        <begin position="74"/>
        <end position="124"/>
    </location>
</feature>
<reference evidence="5" key="2">
    <citation type="submission" date="2022-01" db="EMBL/GenBank/DDBJ databases">
        <authorList>
            <person name="Yamashiro T."/>
            <person name="Shiraishi A."/>
            <person name="Satake H."/>
            <person name="Nakayama K."/>
        </authorList>
    </citation>
    <scope>NUCLEOTIDE SEQUENCE</scope>
</reference>
<dbReference type="InterPro" id="IPR057670">
    <property type="entry name" value="SH3_retrovirus"/>
</dbReference>
<dbReference type="PANTHER" id="PTHR11439:SF467">
    <property type="entry name" value="INTEGRASE CATALYTIC DOMAIN-CONTAINING PROTEIN"/>
    <property type="match status" value="1"/>
</dbReference>
<reference evidence="5" key="1">
    <citation type="journal article" date="2022" name="Int. J. Mol. Sci.">
        <title>Draft Genome of Tanacetum Coccineum: Genomic Comparison of Closely Related Tanacetum-Family Plants.</title>
        <authorList>
            <person name="Yamashiro T."/>
            <person name="Shiraishi A."/>
            <person name="Nakayama K."/>
            <person name="Satake H."/>
        </authorList>
    </citation>
    <scope>NUCLEOTIDE SEQUENCE</scope>
</reference>